<comment type="caution">
    <text evidence="3">The sequence shown here is derived from an EMBL/GenBank/DDBJ whole genome shotgun (WGS) entry which is preliminary data.</text>
</comment>
<gene>
    <name evidence="3" type="ORF">Moror_11115</name>
</gene>
<evidence type="ECO:0000313" key="4">
    <source>
        <dbReference type="Proteomes" id="UP000017559"/>
    </source>
</evidence>
<dbReference type="HOGENOM" id="CLU_008330_0_0_1"/>
<name>V2W4B8_MONRO</name>
<protein>
    <submittedName>
        <fullName evidence="3">Gag-pol polyprotein</fullName>
    </submittedName>
</protein>
<accession>V2W4B8</accession>
<proteinExistence type="predicted"/>
<dbReference type="EMBL" id="AWSO01002345">
    <property type="protein sequence ID" value="ESK81613.1"/>
    <property type="molecule type" value="Genomic_DNA"/>
</dbReference>
<feature type="compositionally biased region" description="Basic and acidic residues" evidence="1">
    <location>
        <begin position="401"/>
        <end position="434"/>
    </location>
</feature>
<evidence type="ECO:0000259" key="2">
    <source>
        <dbReference type="Pfam" id="PF13352"/>
    </source>
</evidence>
<organism evidence="3 4">
    <name type="scientific">Moniliophthora roreri (strain MCA 2997)</name>
    <name type="common">Cocoa frosty pod rot fungus</name>
    <name type="synonym">Crinipellis roreri</name>
    <dbReference type="NCBI Taxonomy" id="1381753"/>
    <lineage>
        <taxon>Eukaryota</taxon>
        <taxon>Fungi</taxon>
        <taxon>Dikarya</taxon>
        <taxon>Basidiomycota</taxon>
        <taxon>Agaricomycotina</taxon>
        <taxon>Agaricomycetes</taxon>
        <taxon>Agaricomycetidae</taxon>
        <taxon>Agaricales</taxon>
        <taxon>Marasmiineae</taxon>
        <taxon>Marasmiaceae</taxon>
        <taxon>Moniliophthora</taxon>
    </lineage>
</organism>
<dbReference type="OrthoDB" id="5535068at2759"/>
<dbReference type="KEGG" id="mrr:Moror_11115"/>
<feature type="domain" description="DUF4100" evidence="2">
    <location>
        <begin position="313"/>
        <end position="549"/>
    </location>
</feature>
<dbReference type="AlphaFoldDB" id="V2W4B8"/>
<dbReference type="CDD" id="cd00303">
    <property type="entry name" value="retropepsin_like"/>
    <property type="match status" value="1"/>
</dbReference>
<dbReference type="Gene3D" id="2.40.70.10">
    <property type="entry name" value="Acid Proteases"/>
    <property type="match status" value="1"/>
</dbReference>
<feature type="compositionally biased region" description="Basic and acidic residues" evidence="1">
    <location>
        <begin position="478"/>
        <end position="489"/>
    </location>
</feature>
<dbReference type="Proteomes" id="UP000017559">
    <property type="component" value="Unassembled WGS sequence"/>
</dbReference>
<evidence type="ECO:0000256" key="1">
    <source>
        <dbReference type="SAM" id="MobiDB-lite"/>
    </source>
</evidence>
<dbReference type="InterPro" id="IPR025165">
    <property type="entry name" value="DUF4100"/>
</dbReference>
<sequence length="947" mass="106366">MSGTQGNLTPFIIQTPVSFMPIPGSPNAPIFTGERVQTFLDVIRCYADAAGLTEDDKVNQIYYYSSNKVQDTIRNSAVFNIDKKNKTWEAASKKLLSLYGSSDQAPTVTLASLQAFCQKQSSKPAFASKQAIEKYVHSFETYSSTLVKARTISQSEANYYFILGLPDMLKHWLETQIPADKMTKVNAPTQEEVLTLLNRRFDPLSLFYMLWREEDEEGDAEETPLATNGVPQSALDSLTEQMRQLQLNQTSILNALSSMGTLAPQQSDCTYNRTKTCFICRVQDPPHPLHPTKCPESASLVREGLIKFDAQRGRFVMMNRSDLPWTPYSGYQGGIAAYIHKLHNLRSATQASQSGFMRDPPPHQQASVNHYGLFCDGSPVFSEEGFNFNGEQFSSNPVLRGGKDTGVRFDPLARPDTKTGDSKAKKKSTSDHLPKPSTRPDITNPLKTDTIIDIPAPPLPINRKDGWKDSVPSAGSKPKPDITMKDDNRGQSKYHFTLDLQEKSDLTTIYNAVMNQPITVPIYQLIGNSPALQKLISDGTRMRREYVTKQAEYSFSNPVSSSEFDKTNVTEVMMMMVDAEGVTCCYQAADLNAGDVESVYEFLGRCANALLKSPEASKLFAMVTGILELTINGVTLSVMIDTGSELSVGSQDLPDKTNCAVDFGGRNWSLKGIHRQPEPLQGVMVEAMMKIGGQDFPHHIFISHQNMDKQDIILGQPFLVWYGTHLQYHRSGHVKLYLWEDPENQKQPSISISITNPKDPHIKVLVNAAHYFVSNPSASAFRASVEEVEDEENERAFSFDQNLSFSCYAVTSGWKYKPVHRKYRPVPTYFPNPKAQEFKHIPEPALLDLPTKPPSMETLCYGAHVTRERLEAMWTTVDEAVRQDLSEDKRNLISFVVVSKEKVFAFDFTEKGFFSREFYPDYEIPTIEHTPWQRKPIPIPLALKEKV</sequence>
<dbReference type="Pfam" id="PF13352">
    <property type="entry name" value="DUF4100"/>
    <property type="match status" value="1"/>
</dbReference>
<keyword evidence="4" id="KW-1185">Reference proteome</keyword>
<evidence type="ECO:0000313" key="3">
    <source>
        <dbReference type="EMBL" id="ESK81613.1"/>
    </source>
</evidence>
<dbReference type="InterPro" id="IPR021109">
    <property type="entry name" value="Peptidase_aspartic_dom_sf"/>
</dbReference>
<dbReference type="SUPFAM" id="SSF50630">
    <property type="entry name" value="Acid proteases"/>
    <property type="match status" value="1"/>
</dbReference>
<reference evidence="3 4" key="1">
    <citation type="journal article" date="2014" name="BMC Genomics">
        <title>Genome and secretome analysis of the hemibiotrophic fungal pathogen, Moniliophthora roreri, which causes frosty pod rot disease of cacao: mechanisms of the biotrophic and necrotrophic phases.</title>
        <authorList>
            <person name="Meinhardt L.W."/>
            <person name="Costa G.G.L."/>
            <person name="Thomazella D.P.T."/>
            <person name="Teixeira P.J.P.L."/>
            <person name="Carazzolle M.F."/>
            <person name="Schuster S.C."/>
            <person name="Carlson J.E."/>
            <person name="Guiltinan M.J."/>
            <person name="Mieczkowski P."/>
            <person name="Farmer A."/>
            <person name="Ramaraj T."/>
            <person name="Crozier J."/>
            <person name="Davis R.E."/>
            <person name="Shao J."/>
            <person name="Melnick R.L."/>
            <person name="Pereira G.A.G."/>
            <person name="Bailey B.A."/>
        </authorList>
    </citation>
    <scope>NUCLEOTIDE SEQUENCE [LARGE SCALE GENOMIC DNA]</scope>
    <source>
        <strain evidence="3 4">MCA 2997</strain>
    </source>
</reference>
<feature type="region of interest" description="Disordered" evidence="1">
    <location>
        <begin position="392"/>
        <end position="489"/>
    </location>
</feature>